<evidence type="ECO:0000313" key="2">
    <source>
        <dbReference type="Proteomes" id="UP001202289"/>
    </source>
</evidence>
<keyword evidence="2" id="KW-1185">Reference proteome</keyword>
<dbReference type="Proteomes" id="UP001202289">
    <property type="component" value="Unassembled WGS sequence"/>
</dbReference>
<sequence>MKRIGLALAGLALSGIMTFAVNNTLESSTLNKGDTWSPQRPDLAYSEGDGGGIETQATHAEHFTSKPDNA</sequence>
<evidence type="ECO:0000313" key="1">
    <source>
        <dbReference type="EMBL" id="MCM3737653.1"/>
    </source>
</evidence>
<proteinExistence type="predicted"/>
<comment type="caution">
    <text evidence="1">The sequence shown here is derived from an EMBL/GenBank/DDBJ whole genome shotgun (WGS) entry which is preliminary data.</text>
</comment>
<gene>
    <name evidence="1" type="ORF">M3215_18100</name>
</gene>
<protein>
    <submittedName>
        <fullName evidence="1">Uncharacterized protein</fullName>
    </submittedName>
</protein>
<name>A0ACC6AA98_9BACI</name>
<organism evidence="1 2">
    <name type="scientific">Bacillus cytotoxicus</name>
    <dbReference type="NCBI Taxonomy" id="580165"/>
    <lineage>
        <taxon>Bacteria</taxon>
        <taxon>Bacillati</taxon>
        <taxon>Bacillota</taxon>
        <taxon>Bacilli</taxon>
        <taxon>Bacillales</taxon>
        <taxon>Bacillaceae</taxon>
        <taxon>Bacillus</taxon>
        <taxon>Bacillus cereus group</taxon>
    </lineage>
</organism>
<dbReference type="EMBL" id="JAMBOP010000026">
    <property type="protein sequence ID" value="MCM3737653.1"/>
    <property type="molecule type" value="Genomic_DNA"/>
</dbReference>
<reference evidence="1" key="1">
    <citation type="submission" date="2022-05" db="EMBL/GenBank/DDBJ databases">
        <title>Comparative Genomics of Spacecraft Associated Microbes.</title>
        <authorList>
            <person name="Tran M.T."/>
            <person name="Wright A."/>
            <person name="Seuylemezian A."/>
            <person name="Eisen J."/>
            <person name="Coil D."/>
        </authorList>
    </citation>
    <scope>NUCLEOTIDE SEQUENCE</scope>
    <source>
        <strain evidence="1">FAIRING 10M-2.2</strain>
    </source>
</reference>
<accession>A0ACC6AA98</accession>